<reference evidence="1 3" key="1">
    <citation type="submission" date="2019-07" db="EMBL/GenBank/DDBJ databases">
        <title>Whole genome shotgun sequence of Aliivibrio fischeri NBRC 101058.</title>
        <authorList>
            <person name="Hosoyama A."/>
            <person name="Uohara A."/>
            <person name="Ohji S."/>
            <person name="Ichikawa N."/>
        </authorList>
    </citation>
    <scope>NUCLEOTIDE SEQUENCE [LARGE SCALE GENOMIC DNA]</scope>
    <source>
        <strain evidence="1 3">NBRC 101058</strain>
    </source>
</reference>
<evidence type="ECO:0000313" key="3">
    <source>
        <dbReference type="Proteomes" id="UP000321787"/>
    </source>
</evidence>
<evidence type="ECO:0000313" key="2">
    <source>
        <dbReference type="EMBL" id="MUK45014.1"/>
    </source>
</evidence>
<dbReference type="Proteomes" id="UP000321787">
    <property type="component" value="Unassembled WGS sequence"/>
</dbReference>
<evidence type="ECO:0000313" key="1">
    <source>
        <dbReference type="EMBL" id="GEK12193.1"/>
    </source>
</evidence>
<proteinExistence type="predicted"/>
<dbReference type="RefSeq" id="WP_005423231.1">
    <property type="nucleotide sequence ID" value="NZ_BJTZ01000001.1"/>
</dbReference>
<gene>
    <name evidence="1" type="ORF">AFI02nite_02290</name>
    <name evidence="2" type="ORF">GNP77_06425</name>
</gene>
<dbReference type="Proteomes" id="UP000435323">
    <property type="component" value="Unassembled WGS sequence"/>
</dbReference>
<dbReference type="EMBL" id="BJTZ01000001">
    <property type="protein sequence ID" value="GEK12193.1"/>
    <property type="molecule type" value="Genomic_DNA"/>
</dbReference>
<dbReference type="EMBL" id="WOBO01000005">
    <property type="protein sequence ID" value="MUK45014.1"/>
    <property type="molecule type" value="Genomic_DNA"/>
</dbReference>
<comment type="caution">
    <text evidence="1">The sequence shown here is derived from an EMBL/GenBank/DDBJ whole genome shotgun (WGS) entry which is preliminary data.</text>
</comment>
<accession>A0A1B9P6X9</accession>
<name>A0A1B9P6X9_ALIFS</name>
<protein>
    <submittedName>
        <fullName evidence="1">Uncharacterized protein</fullName>
    </submittedName>
</protein>
<evidence type="ECO:0000313" key="4">
    <source>
        <dbReference type="Proteomes" id="UP000435323"/>
    </source>
</evidence>
<sequence>MSKKSLPNVDEKIIDTVDVDGTYQAELRKKEERRTYPSKPVLYDRRVNKDRRHRESIDIKI</sequence>
<reference evidence="2 4" key="2">
    <citation type="submission" date="2019-11" db="EMBL/GenBank/DDBJ databases">
        <title>Using colonization assays and comparative genomics to discover symbiosis behaviors and factors in Vibrio fischeri.</title>
        <authorList>
            <person name="Bongrand C."/>
            <person name="Moriano-Gutierrez S."/>
            <person name="Arevalo P."/>
            <person name="Mcfall-Ngai M."/>
            <person name="Visick K."/>
            <person name="Polz M.F."/>
            <person name="Ruby E.G."/>
        </authorList>
    </citation>
    <scope>NUCLEOTIDE SEQUENCE [LARGE SCALE GENOMIC DNA]</scope>
    <source>
        <strain evidence="4">emors.3.2</strain>
        <strain evidence="2">Emors.3.2</strain>
    </source>
</reference>
<dbReference type="AlphaFoldDB" id="A0A1B9P6X9"/>
<organism evidence="1 3">
    <name type="scientific">Aliivibrio fischeri</name>
    <name type="common">Vibrio fischeri</name>
    <dbReference type="NCBI Taxonomy" id="668"/>
    <lineage>
        <taxon>Bacteria</taxon>
        <taxon>Pseudomonadati</taxon>
        <taxon>Pseudomonadota</taxon>
        <taxon>Gammaproteobacteria</taxon>
        <taxon>Vibrionales</taxon>
        <taxon>Vibrionaceae</taxon>
        <taxon>Aliivibrio</taxon>
    </lineage>
</organism>